<dbReference type="Pfam" id="PF21730">
    <property type="entry name" value="Vma22_CCDC115"/>
    <property type="match status" value="1"/>
</dbReference>
<dbReference type="PANTHER" id="PTHR31996:SF2">
    <property type="entry name" value="COILED-COIL DOMAIN-CONTAINING PROTEIN 115"/>
    <property type="match status" value="1"/>
</dbReference>
<evidence type="ECO:0000256" key="1">
    <source>
        <dbReference type="ARBA" id="ARBA00093634"/>
    </source>
</evidence>
<dbReference type="EMBL" id="BTGD01000001">
    <property type="protein sequence ID" value="GMM54043.1"/>
    <property type="molecule type" value="Genomic_DNA"/>
</dbReference>
<evidence type="ECO:0000256" key="2">
    <source>
        <dbReference type="SAM" id="MobiDB-lite"/>
    </source>
</evidence>
<proteinExistence type="predicted"/>
<protein>
    <recommendedName>
        <fullName evidence="1">Vacuolar ATPase assembly protein VMA22</fullName>
    </recommendedName>
</protein>
<evidence type="ECO:0000313" key="4">
    <source>
        <dbReference type="Proteomes" id="UP001377567"/>
    </source>
</evidence>
<sequence>MYHIAASTTHILTMTASADDEYVQLLAELSQYNMLLEQLQSTLAEGFINLGRANFHNKDSLRGRYGADYYDESFTGLFTAAIDKDNHVSKVAIPEPVQESSDEKSGAAKDDEKTTRQRKDKSVKSKEKPKNKDPIMMFAAGFSVPSSLRESQRNFKSSTAVMFDLINCRSDILKRIEQLKAE</sequence>
<reference evidence="3 4" key="1">
    <citation type="journal article" date="2023" name="Elife">
        <title>Identification of key yeast species and microbe-microbe interactions impacting larval growth of Drosophila in the wild.</title>
        <authorList>
            <person name="Mure A."/>
            <person name="Sugiura Y."/>
            <person name="Maeda R."/>
            <person name="Honda K."/>
            <person name="Sakurai N."/>
            <person name="Takahashi Y."/>
            <person name="Watada M."/>
            <person name="Katoh T."/>
            <person name="Gotoh A."/>
            <person name="Gotoh Y."/>
            <person name="Taniguchi I."/>
            <person name="Nakamura K."/>
            <person name="Hayashi T."/>
            <person name="Katayama T."/>
            <person name="Uemura T."/>
            <person name="Hattori Y."/>
        </authorList>
    </citation>
    <scope>NUCLEOTIDE SEQUENCE [LARGE SCALE GENOMIC DNA]</scope>
    <source>
        <strain evidence="3 4">KH-74</strain>
    </source>
</reference>
<organism evidence="3 4">
    <name type="scientific">Maudiozyma humilis</name>
    <name type="common">Sour dough yeast</name>
    <name type="synonym">Kazachstania humilis</name>
    <dbReference type="NCBI Taxonomy" id="51915"/>
    <lineage>
        <taxon>Eukaryota</taxon>
        <taxon>Fungi</taxon>
        <taxon>Dikarya</taxon>
        <taxon>Ascomycota</taxon>
        <taxon>Saccharomycotina</taxon>
        <taxon>Saccharomycetes</taxon>
        <taxon>Saccharomycetales</taxon>
        <taxon>Saccharomycetaceae</taxon>
        <taxon>Maudiozyma</taxon>
    </lineage>
</organism>
<evidence type="ECO:0000313" key="3">
    <source>
        <dbReference type="EMBL" id="GMM54043.1"/>
    </source>
</evidence>
<dbReference type="GO" id="GO:1990871">
    <property type="term" value="C:Vma12-Vma22 assembly complex"/>
    <property type="evidence" value="ECO:0007669"/>
    <property type="project" value="TreeGrafter"/>
</dbReference>
<feature type="compositionally biased region" description="Basic and acidic residues" evidence="2">
    <location>
        <begin position="101"/>
        <end position="133"/>
    </location>
</feature>
<dbReference type="PANTHER" id="PTHR31996">
    <property type="entry name" value="COILED-COIL DOMAIN-CONTAINING PROTEIN 115"/>
    <property type="match status" value="1"/>
</dbReference>
<name>A0AAV5RTL0_MAUHU</name>
<accession>A0AAV5RTL0</accession>
<dbReference type="InterPro" id="IPR040357">
    <property type="entry name" value="Vma22/CCDC115"/>
</dbReference>
<dbReference type="AlphaFoldDB" id="A0AAV5RTL0"/>
<feature type="region of interest" description="Disordered" evidence="2">
    <location>
        <begin position="93"/>
        <end position="136"/>
    </location>
</feature>
<dbReference type="Proteomes" id="UP001377567">
    <property type="component" value="Unassembled WGS sequence"/>
</dbReference>
<dbReference type="GO" id="GO:0070072">
    <property type="term" value="P:vacuolar proton-transporting V-type ATPase complex assembly"/>
    <property type="evidence" value="ECO:0007669"/>
    <property type="project" value="InterPro"/>
</dbReference>
<keyword evidence="4" id="KW-1185">Reference proteome</keyword>
<gene>
    <name evidence="3" type="ORF">DAKH74_006590</name>
</gene>
<comment type="caution">
    <text evidence="3">The sequence shown here is derived from an EMBL/GenBank/DDBJ whole genome shotgun (WGS) entry which is preliminary data.</text>
</comment>
<dbReference type="GO" id="GO:0051082">
    <property type="term" value="F:unfolded protein binding"/>
    <property type="evidence" value="ECO:0007669"/>
    <property type="project" value="TreeGrafter"/>
</dbReference>